<dbReference type="OrthoDB" id="880456at2"/>
<gene>
    <name evidence="1" type="ORF">E3T55_15980</name>
</gene>
<dbReference type="Gene3D" id="3.30.530.20">
    <property type="match status" value="1"/>
</dbReference>
<keyword evidence="2" id="KW-1185">Reference proteome</keyword>
<proteinExistence type="predicted"/>
<sequence length="132" mass="14011">MPLNPTRHISMAIARAPHDVYSFASNPANLPLWAAGVSDSIALLDGVWTTQSPMGAVTIEFTPANEFGILDHYVTLPTGETFANPLRVIANGSGSEVIFTLFRLPDVDDTAFEADAAAIATDLAALKARLTL</sequence>
<dbReference type="InterPro" id="IPR023393">
    <property type="entry name" value="START-like_dom_sf"/>
</dbReference>
<reference evidence="1 2" key="1">
    <citation type="submission" date="2019-03" db="EMBL/GenBank/DDBJ databases">
        <title>Genomics of glacier-inhabiting Cryobacterium strains.</title>
        <authorList>
            <person name="Liu Q."/>
            <person name="Xin Y.-H."/>
        </authorList>
    </citation>
    <scope>NUCLEOTIDE SEQUENCE [LARGE SCALE GENOMIC DNA]</scope>
    <source>
        <strain evidence="1 2">Hh14</strain>
    </source>
</reference>
<evidence type="ECO:0000313" key="1">
    <source>
        <dbReference type="EMBL" id="TFD46878.1"/>
    </source>
</evidence>
<comment type="caution">
    <text evidence="1">The sequence shown here is derived from an EMBL/GenBank/DDBJ whole genome shotgun (WGS) entry which is preliminary data.</text>
</comment>
<dbReference type="AlphaFoldDB" id="A0A4V6QI64"/>
<name>A0A4V6QI64_9MICO</name>
<evidence type="ECO:0000313" key="2">
    <source>
        <dbReference type="Proteomes" id="UP000297447"/>
    </source>
</evidence>
<dbReference type="EMBL" id="SOHE01000069">
    <property type="protein sequence ID" value="TFD46878.1"/>
    <property type="molecule type" value="Genomic_DNA"/>
</dbReference>
<organism evidence="1 2">
    <name type="scientific">Cryobacterium frigoriphilum</name>
    <dbReference type="NCBI Taxonomy" id="1259150"/>
    <lineage>
        <taxon>Bacteria</taxon>
        <taxon>Bacillati</taxon>
        <taxon>Actinomycetota</taxon>
        <taxon>Actinomycetes</taxon>
        <taxon>Micrococcales</taxon>
        <taxon>Microbacteriaceae</taxon>
        <taxon>Cryobacterium</taxon>
    </lineage>
</organism>
<accession>A0A4V6QI64</accession>
<protein>
    <submittedName>
        <fullName evidence="1">SRPBCC family protein</fullName>
    </submittedName>
</protein>
<dbReference type="SUPFAM" id="SSF55961">
    <property type="entry name" value="Bet v1-like"/>
    <property type="match status" value="1"/>
</dbReference>
<dbReference type="Proteomes" id="UP000297447">
    <property type="component" value="Unassembled WGS sequence"/>
</dbReference>